<dbReference type="Proteomes" id="UP000596742">
    <property type="component" value="Unassembled WGS sequence"/>
</dbReference>
<evidence type="ECO:0000313" key="4">
    <source>
        <dbReference type="Proteomes" id="UP000596742"/>
    </source>
</evidence>
<comment type="caution">
    <text evidence="3">The sequence shown here is derived from an EMBL/GenBank/DDBJ whole genome shotgun (WGS) entry which is preliminary data.</text>
</comment>
<dbReference type="GO" id="GO:0016805">
    <property type="term" value="F:dipeptidase activity"/>
    <property type="evidence" value="ECO:0007669"/>
    <property type="project" value="InterPro"/>
</dbReference>
<dbReference type="Pfam" id="PF01546">
    <property type="entry name" value="Peptidase_M20"/>
    <property type="match status" value="1"/>
</dbReference>
<dbReference type="PIRSF" id="PIRSF037226">
    <property type="entry name" value="Amidohydrolase_ACY1L2_prd"/>
    <property type="match status" value="1"/>
</dbReference>
<dbReference type="SUPFAM" id="SSF53187">
    <property type="entry name" value="Zn-dependent exopeptidases"/>
    <property type="match status" value="1"/>
</dbReference>
<gene>
    <name evidence="3" type="ORF">MGAL_10B009362</name>
</gene>
<dbReference type="InterPro" id="IPR017439">
    <property type="entry name" value="Amidohydrolase"/>
</dbReference>
<name>A0A8B6DP61_MYTGA</name>
<feature type="domain" description="Peptidase M20 dimerisation" evidence="2">
    <location>
        <begin position="203"/>
        <end position="292"/>
    </location>
</feature>
<dbReference type="OrthoDB" id="6119954at2759"/>
<dbReference type="Gene3D" id="3.30.70.360">
    <property type="match status" value="1"/>
</dbReference>
<dbReference type="InterPro" id="IPR017144">
    <property type="entry name" value="Xaa-Arg_dipeptidase"/>
</dbReference>
<dbReference type="InterPro" id="IPR011650">
    <property type="entry name" value="Peptidase_M20_dimer"/>
</dbReference>
<dbReference type="InterPro" id="IPR036264">
    <property type="entry name" value="Bact_exopeptidase_dim_dom"/>
</dbReference>
<protein>
    <recommendedName>
        <fullName evidence="1">Peptidase M20 domain-containing protein 2</fullName>
    </recommendedName>
</protein>
<evidence type="ECO:0000259" key="2">
    <source>
        <dbReference type="Pfam" id="PF07687"/>
    </source>
</evidence>
<dbReference type="EMBL" id="UYJE01003760">
    <property type="protein sequence ID" value="VDI22210.1"/>
    <property type="molecule type" value="Genomic_DNA"/>
</dbReference>
<sequence length="424" mass="46647">MFIATVFRIRTRFCQTLNITRTQCLHKVNLQSMSDLKSVACTFIDENKNRLNDLSQDIWKTPELGFQEFHAHEVLTKFLEENGFDVTRKYKLDTAFRAVYGEGKPHIAVICEYDALPNIGHACGHNLIAEVGVATGIAIKEAMSTQNLKCGKLSVIGTPAEEGKCGKSYMIAAGVFDDVDVAMMAHPSQFTLSKPLMVAMTPVNISFTGKASHASSFPWDGVNALDAAVTCYNNISCMRQQMKPMWRAMGIIKKGGDVPNIIPNEAELEYYLSTPTDEELNILKEKFVGCIEGAATATGCKATYKFADHFYSALMSNNRMAKLFEQNASSIGVHIDNDLDVILKYGGATDMGNVSRIVPSIHPKYYIGTKICNHNEGFTTASGDPAAQPYTLAISKALAMTALDIYTKPAVLKEIKEEFSNINQ</sequence>
<dbReference type="CDD" id="cd03887">
    <property type="entry name" value="M20_Acy1L2"/>
    <property type="match status" value="1"/>
</dbReference>
<dbReference type="PANTHER" id="PTHR30575:SF0">
    <property type="entry name" value="XAA-ARG DIPEPTIDASE"/>
    <property type="match status" value="1"/>
</dbReference>
<dbReference type="PANTHER" id="PTHR30575">
    <property type="entry name" value="PEPTIDASE M20"/>
    <property type="match status" value="1"/>
</dbReference>
<dbReference type="InterPro" id="IPR002933">
    <property type="entry name" value="Peptidase_M20"/>
</dbReference>
<dbReference type="NCBIfam" id="TIGR01891">
    <property type="entry name" value="amidohydrolases"/>
    <property type="match status" value="1"/>
</dbReference>
<evidence type="ECO:0000256" key="1">
    <source>
        <dbReference type="PIRNR" id="PIRNR037226"/>
    </source>
</evidence>
<dbReference type="SUPFAM" id="SSF55031">
    <property type="entry name" value="Bacterial exopeptidase dimerisation domain"/>
    <property type="match status" value="1"/>
</dbReference>
<keyword evidence="4" id="KW-1185">Reference proteome</keyword>
<dbReference type="InterPro" id="IPR052030">
    <property type="entry name" value="Peptidase_M20/M20A_hydrolases"/>
</dbReference>
<dbReference type="Pfam" id="PF07687">
    <property type="entry name" value="M20_dimer"/>
    <property type="match status" value="1"/>
</dbReference>
<dbReference type="AlphaFoldDB" id="A0A8B6DP61"/>
<comment type="similarity">
    <text evidence="1">Belongs to the peptidase M20A family.</text>
</comment>
<accession>A0A8B6DP61</accession>
<organism evidence="3 4">
    <name type="scientific">Mytilus galloprovincialis</name>
    <name type="common">Mediterranean mussel</name>
    <dbReference type="NCBI Taxonomy" id="29158"/>
    <lineage>
        <taxon>Eukaryota</taxon>
        <taxon>Metazoa</taxon>
        <taxon>Spiralia</taxon>
        <taxon>Lophotrochozoa</taxon>
        <taxon>Mollusca</taxon>
        <taxon>Bivalvia</taxon>
        <taxon>Autobranchia</taxon>
        <taxon>Pteriomorphia</taxon>
        <taxon>Mytilida</taxon>
        <taxon>Mytiloidea</taxon>
        <taxon>Mytilidae</taxon>
        <taxon>Mytilinae</taxon>
        <taxon>Mytilus</taxon>
    </lineage>
</organism>
<evidence type="ECO:0000313" key="3">
    <source>
        <dbReference type="EMBL" id="VDI22210.1"/>
    </source>
</evidence>
<reference evidence="3" key="1">
    <citation type="submission" date="2018-11" db="EMBL/GenBank/DDBJ databases">
        <authorList>
            <person name="Alioto T."/>
            <person name="Alioto T."/>
        </authorList>
    </citation>
    <scope>NUCLEOTIDE SEQUENCE</scope>
</reference>
<proteinExistence type="inferred from homology"/>
<dbReference type="Gene3D" id="3.40.630.10">
    <property type="entry name" value="Zn peptidases"/>
    <property type="match status" value="1"/>
</dbReference>
<dbReference type="FunFam" id="3.30.70.360:FF:000004">
    <property type="entry name" value="Peptidase M20 domain-containing protein 2"/>
    <property type="match status" value="1"/>
</dbReference>